<dbReference type="EMBL" id="LAZR01033569">
    <property type="protein sequence ID" value="KKL47711.1"/>
    <property type="molecule type" value="Genomic_DNA"/>
</dbReference>
<gene>
    <name evidence="1" type="ORF">LCGC14_2332780</name>
</gene>
<dbReference type="AlphaFoldDB" id="A0A0F9D1T5"/>
<reference evidence="1" key="1">
    <citation type="journal article" date="2015" name="Nature">
        <title>Complex archaea that bridge the gap between prokaryotes and eukaryotes.</title>
        <authorList>
            <person name="Spang A."/>
            <person name="Saw J.H."/>
            <person name="Jorgensen S.L."/>
            <person name="Zaremba-Niedzwiedzka K."/>
            <person name="Martijn J."/>
            <person name="Lind A.E."/>
            <person name="van Eijk R."/>
            <person name="Schleper C."/>
            <person name="Guy L."/>
            <person name="Ettema T.J."/>
        </authorList>
    </citation>
    <scope>NUCLEOTIDE SEQUENCE</scope>
</reference>
<accession>A0A0F9D1T5</accession>
<proteinExistence type="predicted"/>
<protein>
    <submittedName>
        <fullName evidence="1">Uncharacterized protein</fullName>
    </submittedName>
</protein>
<name>A0A0F9D1T5_9ZZZZ</name>
<organism evidence="1">
    <name type="scientific">marine sediment metagenome</name>
    <dbReference type="NCBI Taxonomy" id="412755"/>
    <lineage>
        <taxon>unclassified sequences</taxon>
        <taxon>metagenomes</taxon>
        <taxon>ecological metagenomes</taxon>
    </lineage>
</organism>
<comment type="caution">
    <text evidence="1">The sequence shown here is derived from an EMBL/GenBank/DDBJ whole genome shotgun (WGS) entry which is preliminary data.</text>
</comment>
<feature type="non-terminal residue" evidence="1">
    <location>
        <position position="1"/>
    </location>
</feature>
<evidence type="ECO:0000313" key="1">
    <source>
        <dbReference type="EMBL" id="KKL47711.1"/>
    </source>
</evidence>
<sequence length="30" mass="3485">KHHKKISSIKKTKKSLERAVFKTALYFLGP</sequence>